<keyword evidence="1" id="KW-0472">Membrane</keyword>
<keyword evidence="4" id="KW-1185">Reference proteome</keyword>
<reference evidence="3" key="1">
    <citation type="submission" date="2021-04" db="EMBL/GenBank/DDBJ databases">
        <authorList>
            <consortium name="Wellcome Sanger Institute Data Sharing"/>
        </authorList>
    </citation>
    <scope>NUCLEOTIDE SEQUENCE [LARGE SCALE GENOMIC DNA]</scope>
</reference>
<dbReference type="InParanoid" id="A0A671UNF1"/>
<dbReference type="GeneID" id="115597498"/>
<dbReference type="Proteomes" id="UP000472265">
    <property type="component" value="Chromosome 2"/>
</dbReference>
<comment type="similarity">
    <text evidence="1">Belongs to the small Tim family.</text>
</comment>
<keyword evidence="1" id="KW-1015">Disulfide bond</keyword>
<sequence>MAEAAAAAVCAPSCDVYISGRYLTLLQRSLLVKPKVTSPPLAARQREYRGFLRPFNDTMDGFDNLNASEKAEATELQRMIAIEQQKAQFQAQVHTFTDVCWDKCVDSPGSKLDYRTETCLQSCVERFIDTTLTITNRFTQMVQKGAH</sequence>
<comment type="domain">
    <text evidence="1">The twin CX3C motif contains 4 conserved Cys residues that form 2 disulfide bonds in the mitochondrial intermembrane space.</text>
</comment>
<dbReference type="GO" id="GO:0015031">
    <property type="term" value="P:protein transport"/>
    <property type="evidence" value="ECO:0007669"/>
    <property type="project" value="UniProtKB-KW"/>
</dbReference>
<comment type="subcellular location">
    <subcellularLocation>
        <location evidence="1">Mitochondrion inner membrane</location>
        <topology evidence="1">Peripheral membrane protein</topology>
        <orientation evidence="1">Intermembrane side</orientation>
    </subcellularLocation>
</comment>
<evidence type="ECO:0000256" key="1">
    <source>
        <dbReference type="RuleBase" id="RU367043"/>
    </source>
</evidence>
<reference evidence="3" key="3">
    <citation type="submission" date="2025-09" db="UniProtKB">
        <authorList>
            <consortium name="Ensembl"/>
        </authorList>
    </citation>
    <scope>IDENTIFICATION</scope>
</reference>
<dbReference type="InterPro" id="IPR035427">
    <property type="entry name" value="Tim10-like_dom_sf"/>
</dbReference>
<reference evidence="3" key="2">
    <citation type="submission" date="2025-08" db="UniProtKB">
        <authorList>
            <consortium name="Ensembl"/>
        </authorList>
    </citation>
    <scope>IDENTIFICATION</scope>
</reference>
<feature type="domain" description="Tim10-like" evidence="2">
    <location>
        <begin position="79"/>
        <end position="140"/>
    </location>
</feature>
<comment type="subunit">
    <text evidence="1">Heterohexamer.</text>
</comment>
<dbReference type="GeneTree" id="ENSGT00940000155479"/>
<dbReference type="Pfam" id="PF02953">
    <property type="entry name" value="zf-Tim10_DDP"/>
    <property type="match status" value="1"/>
</dbReference>
<dbReference type="RefSeq" id="XP_030299304.1">
    <property type="nucleotide sequence ID" value="XM_030443444.1"/>
</dbReference>
<keyword evidence="1" id="KW-0811">Translocation</keyword>
<proteinExistence type="inferred from homology"/>
<keyword evidence="1" id="KW-0813">Transport</keyword>
<keyword evidence="1" id="KW-0999">Mitochondrion inner membrane</keyword>
<comment type="function">
    <text evidence="1">Mitochondrial intermembrane chaperone that participates in the import and insertion of some multi-pass transmembrane proteins into the mitochondrial inner membrane. Also required for the transfer of beta-barrel precursors from the TOM complex to the sorting and assembly machinery (SAM complex) of the outer membrane. Acts as a chaperone-like protein that protects the hydrophobic precursors from aggregation and guide them through the mitochondrial intermembrane space.</text>
</comment>
<dbReference type="Ensembl" id="ENSSAUT00010016236.1">
    <property type="protein sequence ID" value="ENSSAUP00010015311.1"/>
    <property type="gene ID" value="ENSSAUG00010007106.1"/>
</dbReference>
<dbReference type="Gene3D" id="1.10.287.810">
    <property type="entry name" value="Mitochondrial import inner membrane translocase subunit tim13 like domains"/>
    <property type="match status" value="1"/>
</dbReference>
<organism evidence="3 4">
    <name type="scientific">Sparus aurata</name>
    <name type="common">Gilthead sea bream</name>
    <dbReference type="NCBI Taxonomy" id="8175"/>
    <lineage>
        <taxon>Eukaryota</taxon>
        <taxon>Metazoa</taxon>
        <taxon>Chordata</taxon>
        <taxon>Craniata</taxon>
        <taxon>Vertebrata</taxon>
        <taxon>Euteleostomi</taxon>
        <taxon>Actinopterygii</taxon>
        <taxon>Neopterygii</taxon>
        <taxon>Teleostei</taxon>
        <taxon>Neoteleostei</taxon>
        <taxon>Acanthomorphata</taxon>
        <taxon>Eupercaria</taxon>
        <taxon>Spariformes</taxon>
        <taxon>Sparidae</taxon>
        <taxon>Sparus</taxon>
    </lineage>
</organism>
<accession>A0A671UNF1</accession>
<dbReference type="SUPFAM" id="SSF144122">
    <property type="entry name" value="Tim10-like"/>
    <property type="match status" value="1"/>
</dbReference>
<protein>
    <recommendedName>
        <fullName evidence="1">Mitochondrial import inner membrane translocase subunit</fullName>
    </recommendedName>
</protein>
<keyword evidence="1" id="KW-0653">Protein transport</keyword>
<gene>
    <name evidence="3" type="primary">TIMM8B</name>
    <name evidence="3" type="synonym">timm8b</name>
</gene>
<dbReference type="CTD" id="26521"/>
<name>A0A671UNF1_SPAAU</name>
<evidence type="ECO:0000313" key="3">
    <source>
        <dbReference type="Ensembl" id="ENSSAUP00010015311.1"/>
    </source>
</evidence>
<evidence type="ECO:0000259" key="2">
    <source>
        <dbReference type="Pfam" id="PF02953"/>
    </source>
</evidence>
<dbReference type="OrthoDB" id="344165at2759"/>
<dbReference type="InterPro" id="IPR004217">
    <property type="entry name" value="Tim10-like"/>
</dbReference>
<dbReference type="FunCoup" id="A0A671UNF1">
    <property type="interactions" value="1464"/>
</dbReference>
<dbReference type="GO" id="GO:0005743">
    <property type="term" value="C:mitochondrial inner membrane"/>
    <property type="evidence" value="ECO:0007669"/>
    <property type="project" value="UniProtKB-SubCell"/>
</dbReference>
<evidence type="ECO:0000313" key="4">
    <source>
        <dbReference type="Proteomes" id="UP000472265"/>
    </source>
</evidence>
<keyword evidence="1" id="KW-0496">Mitochondrion</keyword>
<dbReference type="AlphaFoldDB" id="A0A671UNF1"/>
<keyword evidence="1" id="KW-0143">Chaperone</keyword>